<protein>
    <submittedName>
        <fullName evidence="5">Baseplate J family protein</fullName>
    </submittedName>
</protein>
<dbReference type="HOGENOM" id="CLU_039609_0_0_9"/>
<dbReference type="InterPro" id="IPR058530">
    <property type="entry name" value="Baseplate_J-like_C"/>
</dbReference>
<name>A6LYT6_CLOB8</name>
<feature type="domain" description="Baseplate J-like C-terminal" evidence="4">
    <location>
        <begin position="291"/>
        <end position="368"/>
    </location>
</feature>
<dbReference type="KEGG" id="cbe:Cbei_3390"/>
<dbReference type="AlphaFoldDB" id="A6LYT6"/>
<reference evidence="5 6" key="1">
    <citation type="submission" date="2007-06" db="EMBL/GenBank/DDBJ databases">
        <title>Complete sequence of Clostridium beijerinckii NCIMB 8052.</title>
        <authorList>
            <consortium name="US DOE Joint Genome Institute"/>
            <person name="Copeland A."/>
            <person name="Lucas S."/>
            <person name="Lapidus A."/>
            <person name="Barry K."/>
            <person name="Detter J.C."/>
            <person name="Glavina del Rio T."/>
            <person name="Hammon N."/>
            <person name="Israni S."/>
            <person name="Dalin E."/>
            <person name="Tice H."/>
            <person name="Pitluck S."/>
            <person name="Sims D."/>
            <person name="Brettin T."/>
            <person name="Bruce D."/>
            <person name="Tapia R."/>
            <person name="Brainard J."/>
            <person name="Schmutz J."/>
            <person name="Larimer F."/>
            <person name="Land M."/>
            <person name="Hauser L."/>
            <person name="Kyrpides N."/>
            <person name="Mikhailova N."/>
            <person name="Bennet G."/>
            <person name="Cann I."/>
            <person name="Chen J.-S."/>
            <person name="Contreras A.L."/>
            <person name="Jones D."/>
            <person name="Kashket E."/>
            <person name="Mitchell W."/>
            <person name="Stoddard S."/>
            <person name="Schwarz W."/>
            <person name="Qureshi N."/>
            <person name="Young M."/>
            <person name="Shi Z."/>
            <person name="Ezeji T."/>
            <person name="White B."/>
            <person name="Blaschek H."/>
            <person name="Richardson P."/>
        </authorList>
    </citation>
    <scope>NUCLEOTIDE SEQUENCE [LARGE SCALE GENOMIC DNA]</scope>
    <source>
        <strain evidence="6">ATCC 51743 / NCIMB 8052</strain>
    </source>
</reference>
<evidence type="ECO:0000259" key="2">
    <source>
        <dbReference type="Pfam" id="PF04865"/>
    </source>
</evidence>
<comment type="similarity">
    <text evidence="1">Belongs to the Mu gp47/PBSX XkdT family.</text>
</comment>
<proteinExistence type="inferred from homology"/>
<gene>
    <name evidence="5" type="ordered locus">Cbei_3390</name>
</gene>
<dbReference type="InterPro" id="IPR006949">
    <property type="entry name" value="Barrel_Baseplate_J-like"/>
</dbReference>
<evidence type="ECO:0000259" key="3">
    <source>
        <dbReference type="Pfam" id="PF26078"/>
    </source>
</evidence>
<dbReference type="EMBL" id="CP000721">
    <property type="protein sequence ID" value="ABR35516.1"/>
    <property type="molecule type" value="Genomic_DNA"/>
</dbReference>
<dbReference type="InterPro" id="IPR058531">
    <property type="entry name" value="Baseplate_J_M"/>
</dbReference>
<feature type="domain" description="Baseplate protein J-like barrel" evidence="2">
    <location>
        <begin position="93"/>
        <end position="173"/>
    </location>
</feature>
<accession>A6LYT6</accession>
<evidence type="ECO:0000313" key="5">
    <source>
        <dbReference type="EMBL" id="ABR35516.1"/>
    </source>
</evidence>
<feature type="domain" description="Baseplate J-like central" evidence="3">
    <location>
        <begin position="195"/>
        <end position="278"/>
    </location>
</feature>
<dbReference type="eggNOG" id="COG3299">
    <property type="taxonomic scope" value="Bacteria"/>
</dbReference>
<evidence type="ECO:0000259" key="4">
    <source>
        <dbReference type="Pfam" id="PF26079"/>
    </source>
</evidence>
<dbReference type="Pfam" id="PF04865">
    <property type="entry name" value="Baseplate_J"/>
    <property type="match status" value="1"/>
</dbReference>
<dbReference type="Proteomes" id="UP000000565">
    <property type="component" value="Chromosome"/>
</dbReference>
<dbReference type="Pfam" id="PF26078">
    <property type="entry name" value="Baseplate_J_M"/>
    <property type="match status" value="1"/>
</dbReference>
<dbReference type="InterPro" id="IPR052399">
    <property type="entry name" value="Phage_Baseplate_Assmbl_Protein"/>
</dbReference>
<dbReference type="PANTHER" id="PTHR37829">
    <property type="entry name" value="PHAGE-LIKE ELEMENT PBSX PROTEIN XKDT"/>
    <property type="match status" value="1"/>
</dbReference>
<dbReference type="Pfam" id="PF26079">
    <property type="entry name" value="Baseplate_J_C"/>
    <property type="match status" value="1"/>
</dbReference>
<organism evidence="5 6">
    <name type="scientific">Clostridium beijerinckii (strain ATCC 51743 / NCIMB 8052)</name>
    <name type="common">Clostridium acetobutylicum</name>
    <dbReference type="NCBI Taxonomy" id="290402"/>
    <lineage>
        <taxon>Bacteria</taxon>
        <taxon>Bacillati</taxon>
        <taxon>Bacillota</taxon>
        <taxon>Clostridia</taxon>
        <taxon>Eubacteriales</taxon>
        <taxon>Clostridiaceae</taxon>
        <taxon>Clostridium</taxon>
    </lineage>
</organism>
<evidence type="ECO:0000313" key="6">
    <source>
        <dbReference type="Proteomes" id="UP000000565"/>
    </source>
</evidence>
<sequence>MMYENNTEENLRSQMLDSIDSGISKSEGYFVYDAIAPSAKTIADYYKALDTILKLVFGEEAPEVPKEEYDKFIDKDAARHGLERKQGLYSVGQVTFLGLENSIIYENSIVQTVEGLKYKVTSQGKIKDGKCILGIKAIEIGSKYNVPANAIVEIPIKINGITSVKNESATTSGTDTETSENLLERIISKEREESSSGNIYDYEKWALQISGVEYVKVKPLWDKSNGMNGNGTVKVIVAGNNGMELDDTIVQKVKQYIDPADGEGSGKAPIGAKVTVVSVNPLKIDVNILGLTVLDGFDIKDVKDNIKESLDNYFKTIPVGGVVKINTVEAKVVMTAGVNDISSVKINNDTKNIITADEDKASLGGITYE</sequence>
<reference evidence="5 6" key="2">
    <citation type="journal article" date="2011" name="BMC Genomics">
        <title>Single-nucleotide resolution analysis of the transcriptome structure of Clostridium beijerinckii NCIMB 8052 using RNA-Seq.</title>
        <authorList>
            <person name="Wang Y."/>
            <person name="Li X."/>
            <person name="Mao Y."/>
            <person name="Blaschek H.P."/>
        </authorList>
    </citation>
    <scope>NUCLEOTIDE SEQUENCE [LARGE SCALE GENOMIC DNA]</scope>
    <source>
        <strain evidence="6">ATCC 51743 / NCIMB 8052</strain>
    </source>
</reference>
<reference evidence="5 6" key="3">
    <citation type="journal article" date="2012" name="BMC Genomics">
        <title>Genome-wide dynamic transcriptional profiling in clostridium beijerinckii NCIMB 8052 using single-nucleotide resolution RNA-Seq.</title>
        <authorList>
            <person name="Wang Y."/>
            <person name="Li X."/>
            <person name="Mao Y."/>
            <person name="Blaschek H.P."/>
        </authorList>
    </citation>
    <scope>NUCLEOTIDE SEQUENCE [LARGE SCALE GENOMIC DNA]</scope>
    <source>
        <strain evidence="6">ATCC 51743 / NCIMB 8052</strain>
    </source>
</reference>
<dbReference type="PANTHER" id="PTHR37829:SF3">
    <property type="entry name" value="PROTEIN JAYE-RELATED"/>
    <property type="match status" value="1"/>
</dbReference>
<evidence type="ECO:0000256" key="1">
    <source>
        <dbReference type="ARBA" id="ARBA00038087"/>
    </source>
</evidence>